<dbReference type="PANTHER" id="PTHR48111:SF40">
    <property type="entry name" value="PHOSPHATE REGULON TRANSCRIPTIONAL REGULATORY PROTEIN PHOB"/>
    <property type="match status" value="1"/>
</dbReference>
<organism evidence="8 9">
    <name type="scientific">Litorilinea aerophila</name>
    <dbReference type="NCBI Taxonomy" id="1204385"/>
    <lineage>
        <taxon>Bacteria</taxon>
        <taxon>Bacillati</taxon>
        <taxon>Chloroflexota</taxon>
        <taxon>Caldilineae</taxon>
        <taxon>Caldilineales</taxon>
        <taxon>Caldilineaceae</taxon>
        <taxon>Litorilinea</taxon>
    </lineage>
</organism>
<sequence>MTEMTMTGEESPKRILVVDDAAETRLMLELRFKREGYTVMVAKSGEEALDLVRREGLPSLAVLDILMPGMDGFAVAEALHSMGDVPIIFLSALSDTSSKVEALSRYAEDYLTKPFAFSELLARVRRVLARKSTALLTDTESVIDEQLQVNFAQQYAVLQGRKVPLTPIENRLLRILYYHRGRVLSPGFLMAKAWDPLQKGTVGSLWVHIRRLRSKIEPDPNNPVYLITVRGQGYCLTTPVQEDQTT</sequence>
<reference evidence="8 9" key="1">
    <citation type="submission" date="2019-06" db="EMBL/GenBank/DDBJ databases">
        <title>Genome sequence of Litorilinea aerophila BAA-2444.</title>
        <authorList>
            <person name="Maclea K.S."/>
            <person name="Maurais E.G."/>
            <person name="Iannazzi L.C."/>
        </authorList>
    </citation>
    <scope>NUCLEOTIDE SEQUENCE [LARGE SCALE GENOMIC DNA]</scope>
    <source>
        <strain evidence="8 9">ATCC BAA-2444</strain>
    </source>
</reference>
<evidence type="ECO:0000256" key="5">
    <source>
        <dbReference type="PROSITE-ProRule" id="PRU01091"/>
    </source>
</evidence>
<dbReference type="Proteomes" id="UP000317371">
    <property type="component" value="Unassembled WGS sequence"/>
</dbReference>
<feature type="domain" description="OmpR/PhoB-type" evidence="7">
    <location>
        <begin position="137"/>
        <end position="238"/>
    </location>
</feature>
<dbReference type="OrthoDB" id="5514345at2"/>
<keyword evidence="2" id="KW-0902">Two-component regulatory system</keyword>
<dbReference type="AlphaFoldDB" id="A0A540VF83"/>
<feature type="DNA-binding region" description="OmpR/PhoB-type" evidence="5">
    <location>
        <begin position="137"/>
        <end position="238"/>
    </location>
</feature>
<dbReference type="InterPro" id="IPR011006">
    <property type="entry name" value="CheY-like_superfamily"/>
</dbReference>
<feature type="modified residue" description="4-aspartylphosphate" evidence="4">
    <location>
        <position position="64"/>
    </location>
</feature>
<evidence type="ECO:0000259" key="7">
    <source>
        <dbReference type="PROSITE" id="PS51755"/>
    </source>
</evidence>
<keyword evidence="3 5" id="KW-0238">DNA-binding</keyword>
<keyword evidence="1 4" id="KW-0597">Phosphoprotein</keyword>
<dbReference type="SUPFAM" id="SSF52172">
    <property type="entry name" value="CheY-like"/>
    <property type="match status" value="1"/>
</dbReference>
<dbReference type="CDD" id="cd17574">
    <property type="entry name" value="REC_OmpR"/>
    <property type="match status" value="1"/>
</dbReference>
<name>A0A540VF83_9CHLR</name>
<evidence type="ECO:0000256" key="2">
    <source>
        <dbReference type="ARBA" id="ARBA00023012"/>
    </source>
</evidence>
<dbReference type="InterPro" id="IPR001867">
    <property type="entry name" value="OmpR/PhoB-type_DNA-bd"/>
</dbReference>
<feature type="domain" description="Response regulatory" evidence="6">
    <location>
        <begin position="14"/>
        <end position="128"/>
    </location>
</feature>
<dbReference type="InterPro" id="IPR001789">
    <property type="entry name" value="Sig_transdc_resp-reg_receiver"/>
</dbReference>
<dbReference type="PANTHER" id="PTHR48111">
    <property type="entry name" value="REGULATOR OF RPOS"/>
    <property type="match status" value="1"/>
</dbReference>
<dbReference type="Gene3D" id="1.10.10.10">
    <property type="entry name" value="Winged helix-like DNA-binding domain superfamily/Winged helix DNA-binding domain"/>
    <property type="match status" value="1"/>
</dbReference>
<dbReference type="GO" id="GO:0032993">
    <property type="term" value="C:protein-DNA complex"/>
    <property type="evidence" value="ECO:0007669"/>
    <property type="project" value="TreeGrafter"/>
</dbReference>
<evidence type="ECO:0000313" key="9">
    <source>
        <dbReference type="Proteomes" id="UP000317371"/>
    </source>
</evidence>
<gene>
    <name evidence="8" type="ORF">FKZ61_12530</name>
</gene>
<dbReference type="GO" id="GO:0006355">
    <property type="term" value="P:regulation of DNA-templated transcription"/>
    <property type="evidence" value="ECO:0007669"/>
    <property type="project" value="InterPro"/>
</dbReference>
<dbReference type="SMART" id="SM00448">
    <property type="entry name" value="REC"/>
    <property type="match status" value="1"/>
</dbReference>
<comment type="caution">
    <text evidence="8">The sequence shown here is derived from an EMBL/GenBank/DDBJ whole genome shotgun (WGS) entry which is preliminary data.</text>
</comment>
<accession>A0A540VF83</accession>
<dbReference type="InterPro" id="IPR036388">
    <property type="entry name" value="WH-like_DNA-bd_sf"/>
</dbReference>
<dbReference type="InterPro" id="IPR039420">
    <property type="entry name" value="WalR-like"/>
</dbReference>
<evidence type="ECO:0000259" key="6">
    <source>
        <dbReference type="PROSITE" id="PS50110"/>
    </source>
</evidence>
<evidence type="ECO:0000256" key="1">
    <source>
        <dbReference type="ARBA" id="ARBA00022553"/>
    </source>
</evidence>
<evidence type="ECO:0000313" key="8">
    <source>
        <dbReference type="EMBL" id="TQE95421.1"/>
    </source>
</evidence>
<protein>
    <submittedName>
        <fullName evidence="8">Response regulator transcription factor</fullName>
    </submittedName>
</protein>
<dbReference type="Gene3D" id="3.40.50.2300">
    <property type="match status" value="1"/>
</dbReference>
<evidence type="ECO:0000256" key="3">
    <source>
        <dbReference type="ARBA" id="ARBA00023125"/>
    </source>
</evidence>
<evidence type="ECO:0000256" key="4">
    <source>
        <dbReference type="PROSITE-ProRule" id="PRU00169"/>
    </source>
</evidence>
<keyword evidence="9" id="KW-1185">Reference proteome</keyword>
<dbReference type="GO" id="GO:0000156">
    <property type="term" value="F:phosphorelay response regulator activity"/>
    <property type="evidence" value="ECO:0007669"/>
    <property type="project" value="TreeGrafter"/>
</dbReference>
<dbReference type="SMART" id="SM00862">
    <property type="entry name" value="Trans_reg_C"/>
    <property type="match status" value="1"/>
</dbReference>
<proteinExistence type="predicted"/>
<dbReference type="CDD" id="cd00383">
    <property type="entry name" value="trans_reg_C"/>
    <property type="match status" value="1"/>
</dbReference>
<dbReference type="GO" id="GO:0005829">
    <property type="term" value="C:cytosol"/>
    <property type="evidence" value="ECO:0007669"/>
    <property type="project" value="TreeGrafter"/>
</dbReference>
<dbReference type="GO" id="GO:0000976">
    <property type="term" value="F:transcription cis-regulatory region binding"/>
    <property type="evidence" value="ECO:0007669"/>
    <property type="project" value="TreeGrafter"/>
</dbReference>
<dbReference type="Pfam" id="PF00486">
    <property type="entry name" value="Trans_reg_C"/>
    <property type="match status" value="1"/>
</dbReference>
<dbReference type="InParanoid" id="A0A540VF83"/>
<dbReference type="EMBL" id="VIGC01000014">
    <property type="protein sequence ID" value="TQE95421.1"/>
    <property type="molecule type" value="Genomic_DNA"/>
</dbReference>
<dbReference type="PROSITE" id="PS50110">
    <property type="entry name" value="RESPONSE_REGULATORY"/>
    <property type="match status" value="1"/>
</dbReference>
<dbReference type="Pfam" id="PF00072">
    <property type="entry name" value="Response_reg"/>
    <property type="match status" value="1"/>
</dbReference>
<dbReference type="PROSITE" id="PS51755">
    <property type="entry name" value="OMPR_PHOB"/>
    <property type="match status" value="1"/>
</dbReference>
<dbReference type="RefSeq" id="WP_141610477.1">
    <property type="nucleotide sequence ID" value="NZ_VIGC02000014.1"/>
</dbReference>